<dbReference type="OrthoDB" id="20at10482"/>
<sequence length="255" mass="29805">MISEVSSCFERRACRTRSQLRAVLAETKVSRIIVMNFRNRKISRPSPRPPKLMSRKNALPENVILCLYLSEFLRFADFRSLVKAVWPNNDEGDIVRSRMWQLSTHIAEIPFINGKQLSIEFNYNPWRKNQECILINVETLLPIFGRIMLPVVNKFISVSQIENYVKMHVHLNMCSDYRHSSCSCHLKNYNPNEARAFAKPSVDACKFGHFHHYCSEHVIHWLKFFLNPLLVAKEENTSPDEDEIQNYLSFSSNVL</sequence>
<reference evidence="1 2" key="1">
    <citation type="journal article" date="2007" name="Virology">
        <title>Shared and species-specific features among ichnovirus genomes.</title>
        <authorList>
            <person name="Tanaka K."/>
            <person name="Lapointe R."/>
            <person name="Barney W.E."/>
            <person name="Makkay A.M."/>
            <person name="Stoltz D."/>
            <person name="Cusson M."/>
            <person name="Webb B.A."/>
        </authorList>
    </citation>
    <scope>NUCLEOTIDE SEQUENCE [LARGE SCALE GENOMIC DNA]</scope>
</reference>
<dbReference type="InterPro" id="IPR021982">
    <property type="entry name" value="REEP_Ichnovirus"/>
</dbReference>
<protein>
    <submittedName>
        <fullName evidence="1">Repeat element protein-d4.1</fullName>
    </submittedName>
</protein>
<name>A2Q0K5_9VIRU</name>
<evidence type="ECO:0000313" key="1">
    <source>
        <dbReference type="EMBL" id="BAF45720.1"/>
    </source>
</evidence>
<dbReference type="GeneID" id="5076364"/>
<dbReference type="Pfam" id="PF12132">
    <property type="entry name" value="DUF3587"/>
    <property type="match status" value="1"/>
</dbReference>
<dbReference type="KEGG" id="vg:5076364"/>
<dbReference type="EMBL" id="AB291199">
    <property type="protein sequence ID" value="BAF45720.1"/>
    <property type="molecule type" value="Genomic_DNA"/>
</dbReference>
<proteinExistence type="predicted"/>
<organism evidence="1 2">
    <name type="scientific">Ichnoviriform fugitivi</name>
    <dbReference type="NCBI Taxonomy" id="265522"/>
    <lineage>
        <taxon>Viruses</taxon>
        <taxon>Viruses incertae sedis</taxon>
        <taxon>Polydnaviriformidae</taxon>
        <taxon>Ichnoviriform</taxon>
    </lineage>
</organism>
<evidence type="ECO:0000313" key="2">
    <source>
        <dbReference type="Proteomes" id="UP000204242"/>
    </source>
</evidence>
<accession>A2Q0K5</accession>
<dbReference type="RefSeq" id="YP_001031315.1">
    <property type="nucleotide sequence ID" value="NC_008989.1"/>
</dbReference>
<dbReference type="Proteomes" id="UP000204242">
    <property type="component" value="Genome"/>
</dbReference>